<comment type="similarity">
    <text evidence="2">Belongs to the DedA family.</text>
</comment>
<feature type="domain" description="VTT" evidence="9">
    <location>
        <begin position="41"/>
        <end position="170"/>
    </location>
</feature>
<evidence type="ECO:0000259" key="9">
    <source>
        <dbReference type="Pfam" id="PF09335"/>
    </source>
</evidence>
<feature type="transmembrane region" description="Helical" evidence="8">
    <location>
        <begin position="150"/>
        <end position="173"/>
    </location>
</feature>
<evidence type="ECO:0000313" key="10">
    <source>
        <dbReference type="EMBL" id="RAQ96440.1"/>
    </source>
</evidence>
<organism evidence="10 11">
    <name type="scientific">Thermogemmatispora tikiterensis</name>
    <dbReference type="NCBI Taxonomy" id="1825093"/>
    <lineage>
        <taxon>Bacteria</taxon>
        <taxon>Bacillati</taxon>
        <taxon>Chloroflexota</taxon>
        <taxon>Ktedonobacteria</taxon>
        <taxon>Thermogemmatisporales</taxon>
        <taxon>Thermogemmatisporaceae</taxon>
        <taxon>Thermogemmatispora</taxon>
    </lineage>
</organism>
<sequence length="251" mass="28145">MNALSDKALVRLEQLYEQYGYIAALLGAFTENTALLGLLLPGGSLALLAAFLAREGQLNIVGVFLCVWLGTVLGYHCDYLIGRLLLARSLPHHLPAWLDRRWRLAARLRLARRWLQHHGGKAILFSHLVGHMRSLTALSAGLSAMRYWRFLLWELLAAGLWSLLYCGLGYWLASEYALLSRLLQGSGWAFGLLLAGIAIGWMAWRLGRHRWRGRGRRSGPRPFPQKKVALFSQDQSPPAPSEDPRSGSSYE</sequence>
<feature type="transmembrane region" description="Helical" evidence="8">
    <location>
        <begin position="21"/>
        <end position="40"/>
    </location>
</feature>
<evidence type="ECO:0000256" key="8">
    <source>
        <dbReference type="SAM" id="Phobius"/>
    </source>
</evidence>
<dbReference type="GO" id="GO:0005886">
    <property type="term" value="C:plasma membrane"/>
    <property type="evidence" value="ECO:0007669"/>
    <property type="project" value="UniProtKB-SubCell"/>
</dbReference>
<dbReference type="EMBL" id="MCIF01000002">
    <property type="protein sequence ID" value="RAQ96440.1"/>
    <property type="molecule type" value="Genomic_DNA"/>
</dbReference>
<keyword evidence="5 8" id="KW-1133">Transmembrane helix</keyword>
<accession>A0A328VKW2</accession>
<keyword evidence="4 8" id="KW-0812">Transmembrane</keyword>
<comment type="caution">
    <text evidence="10">The sequence shown here is derived from an EMBL/GenBank/DDBJ whole genome shotgun (WGS) entry which is preliminary data.</text>
</comment>
<feature type="region of interest" description="Disordered" evidence="7">
    <location>
        <begin position="229"/>
        <end position="251"/>
    </location>
</feature>
<dbReference type="InterPro" id="IPR051311">
    <property type="entry name" value="DedA_domain"/>
</dbReference>
<dbReference type="Pfam" id="PF09335">
    <property type="entry name" value="VTT_dom"/>
    <property type="match status" value="1"/>
</dbReference>
<dbReference type="InterPro" id="IPR032816">
    <property type="entry name" value="VTT_dom"/>
</dbReference>
<reference evidence="10 11" key="1">
    <citation type="submission" date="2016-08" db="EMBL/GenBank/DDBJ databases">
        <title>Analysis of Carbohydrate Active Enzymes in Thermogemmatispora T81 Reveals Carbohydrate Degradation Ability.</title>
        <authorList>
            <person name="Tomazini A."/>
            <person name="Lal S."/>
            <person name="Stott M."/>
            <person name="Henrissat B."/>
            <person name="Polikarpov I."/>
            <person name="Sparling R."/>
            <person name="Levin D.B."/>
        </authorList>
    </citation>
    <scope>NUCLEOTIDE SEQUENCE [LARGE SCALE GENOMIC DNA]</scope>
    <source>
        <strain evidence="10 11">T81</strain>
    </source>
</reference>
<protein>
    <recommendedName>
        <fullName evidence="9">VTT domain-containing protein</fullName>
    </recommendedName>
</protein>
<dbReference type="PANTHER" id="PTHR42709">
    <property type="entry name" value="ALKALINE PHOSPHATASE LIKE PROTEIN"/>
    <property type="match status" value="1"/>
</dbReference>
<evidence type="ECO:0000256" key="2">
    <source>
        <dbReference type="ARBA" id="ARBA00010792"/>
    </source>
</evidence>
<keyword evidence="11" id="KW-1185">Reference proteome</keyword>
<dbReference type="PANTHER" id="PTHR42709:SF6">
    <property type="entry name" value="UNDECAPRENYL PHOSPHATE TRANSPORTER A"/>
    <property type="match status" value="1"/>
</dbReference>
<keyword evidence="3" id="KW-1003">Cell membrane</keyword>
<dbReference type="Proteomes" id="UP000248706">
    <property type="component" value="Unassembled WGS sequence"/>
</dbReference>
<evidence type="ECO:0000256" key="1">
    <source>
        <dbReference type="ARBA" id="ARBA00004651"/>
    </source>
</evidence>
<evidence type="ECO:0000256" key="7">
    <source>
        <dbReference type="SAM" id="MobiDB-lite"/>
    </source>
</evidence>
<feature type="transmembrane region" description="Helical" evidence="8">
    <location>
        <begin position="60"/>
        <end position="81"/>
    </location>
</feature>
<evidence type="ECO:0000256" key="4">
    <source>
        <dbReference type="ARBA" id="ARBA00022692"/>
    </source>
</evidence>
<evidence type="ECO:0000256" key="6">
    <source>
        <dbReference type="ARBA" id="ARBA00023136"/>
    </source>
</evidence>
<proteinExistence type="inferred from homology"/>
<evidence type="ECO:0000256" key="3">
    <source>
        <dbReference type="ARBA" id="ARBA00022475"/>
    </source>
</evidence>
<feature type="transmembrane region" description="Helical" evidence="8">
    <location>
        <begin position="185"/>
        <end position="207"/>
    </location>
</feature>
<dbReference type="RefSeq" id="WP_189361756.1">
    <property type="nucleotide sequence ID" value="NZ_MCIF01000002.1"/>
</dbReference>
<evidence type="ECO:0000313" key="11">
    <source>
        <dbReference type="Proteomes" id="UP000248706"/>
    </source>
</evidence>
<comment type="subcellular location">
    <subcellularLocation>
        <location evidence="1">Cell membrane</location>
        <topology evidence="1">Multi-pass membrane protein</topology>
    </subcellularLocation>
</comment>
<dbReference type="AlphaFoldDB" id="A0A328VKW2"/>
<keyword evidence="6 8" id="KW-0472">Membrane</keyword>
<gene>
    <name evidence="10" type="ORF">A4R35_12910</name>
</gene>
<name>A0A328VKW2_9CHLR</name>
<evidence type="ECO:0000256" key="5">
    <source>
        <dbReference type="ARBA" id="ARBA00022989"/>
    </source>
</evidence>